<reference evidence="3" key="1">
    <citation type="journal article" date="2016" name="Appl. Environ. Microbiol.">
        <title>Functional Metagenomics of a Biostimulated Petroleum-Contaminated Soil Reveals an Extraordinary Diversity of Extradiol Dioxygenases.</title>
        <authorList>
            <person name="Terron-Gonzalez L."/>
            <person name="Martin-Cabello G."/>
            <person name="Ferrer M."/>
            <person name="Santero E."/>
        </authorList>
    </citation>
    <scope>NUCLEOTIDE SEQUENCE</scope>
</reference>
<evidence type="ECO:0000313" key="3">
    <source>
        <dbReference type="EMBL" id="AMK59571.1"/>
    </source>
</evidence>
<dbReference type="InterPro" id="IPR050273">
    <property type="entry name" value="GppA/Ppx_hydrolase"/>
</dbReference>
<evidence type="ECO:0000259" key="1">
    <source>
        <dbReference type="Pfam" id="PF02541"/>
    </source>
</evidence>
<dbReference type="Gene3D" id="3.30.420.150">
    <property type="entry name" value="Exopolyphosphatase. Domain 2"/>
    <property type="match status" value="1"/>
</dbReference>
<accession>A0A140DZV9</accession>
<organism evidence="3">
    <name type="scientific">uncultured bacterium UPO75</name>
    <dbReference type="NCBI Taxonomy" id="1776992"/>
    <lineage>
        <taxon>Bacteria</taxon>
        <taxon>environmental samples</taxon>
    </lineage>
</organism>
<evidence type="ECO:0000259" key="2">
    <source>
        <dbReference type="Pfam" id="PF21447"/>
    </source>
</evidence>
<dbReference type="GO" id="GO:0004309">
    <property type="term" value="F:exopolyphosphatase activity"/>
    <property type="evidence" value="ECO:0007669"/>
    <property type="project" value="TreeGrafter"/>
</dbReference>
<dbReference type="GO" id="GO:0006798">
    <property type="term" value="P:polyphosphate catabolic process"/>
    <property type="evidence" value="ECO:0007669"/>
    <property type="project" value="TreeGrafter"/>
</dbReference>
<dbReference type="InterPro" id="IPR048950">
    <property type="entry name" value="Ppx_GppA_C"/>
</dbReference>
<sequence length="307" mass="33714">MAADYRALGWQRVIGASGSMVAVAEALRAEGLAAAGITAGGLKALRRRVLKLGRVDKLTQLQVRADRLPVFMGGFAIVLALFEALGLEQLEISDGALRQGLLYDQLDRLHNADVRDRTVAQLARRYHVDGAHARRVMRTAQRCLESVAADWQLTDPQHARLLQWAAQLHEIGLDVAHAQYHKHGAYILEHADLAGFSRHEQQQLALLVRLHRRKFAAAECAALDEAARVAELRLAVLLRLAVVLHRSRAALRLPRLTLQAAGNTVSVQFPAGWLERHPLTGADLAQESQFLADAGFTLRVHDGPATP</sequence>
<dbReference type="InterPro" id="IPR043129">
    <property type="entry name" value="ATPase_NBD"/>
</dbReference>
<dbReference type="AlphaFoldDB" id="A0A140DZV9"/>
<dbReference type="SUPFAM" id="SSF53067">
    <property type="entry name" value="Actin-like ATPase domain"/>
    <property type="match status" value="1"/>
</dbReference>
<feature type="domain" description="Ppx/GppA phosphatase N-terminal" evidence="1">
    <location>
        <begin position="3"/>
        <end position="108"/>
    </location>
</feature>
<protein>
    <submittedName>
        <fullName evidence="3">Uncharacterized protein</fullName>
    </submittedName>
</protein>
<dbReference type="PANTHER" id="PTHR30005">
    <property type="entry name" value="EXOPOLYPHOSPHATASE"/>
    <property type="match status" value="1"/>
</dbReference>
<name>A0A140DZV9_9BACT</name>
<dbReference type="InterPro" id="IPR003695">
    <property type="entry name" value="Ppx_GppA_N"/>
</dbReference>
<dbReference type="PANTHER" id="PTHR30005:SF14">
    <property type="entry name" value="EXOPOLYPHOSPHATASE"/>
    <property type="match status" value="1"/>
</dbReference>
<dbReference type="Pfam" id="PF02541">
    <property type="entry name" value="Ppx-GppA"/>
    <property type="match status" value="1"/>
</dbReference>
<dbReference type="Gene3D" id="1.10.3210.10">
    <property type="entry name" value="Hypothetical protein af1432"/>
    <property type="match status" value="1"/>
</dbReference>
<dbReference type="Pfam" id="PF21447">
    <property type="entry name" value="Ppx-GppA_III"/>
    <property type="match status" value="1"/>
</dbReference>
<feature type="domain" description="Ppx/GppA phosphatase C-terminal" evidence="2">
    <location>
        <begin position="114"/>
        <end position="288"/>
    </location>
</feature>
<dbReference type="SUPFAM" id="SSF109604">
    <property type="entry name" value="HD-domain/PDEase-like"/>
    <property type="match status" value="1"/>
</dbReference>
<proteinExistence type="predicted"/>
<dbReference type="EMBL" id="KU144995">
    <property type="protein sequence ID" value="AMK59571.1"/>
    <property type="molecule type" value="Genomic_DNA"/>
</dbReference>